<feature type="transmembrane region" description="Helical" evidence="1">
    <location>
        <begin position="20"/>
        <end position="44"/>
    </location>
</feature>
<keyword evidence="1" id="KW-0472">Membrane</keyword>
<evidence type="ECO:0000313" key="2">
    <source>
        <dbReference type="EMBL" id="CAH8233806.1"/>
    </source>
</evidence>
<proteinExistence type="predicted"/>
<keyword evidence="1" id="KW-0812">Transmembrane</keyword>
<dbReference type="Proteomes" id="UP001152658">
    <property type="component" value="Unassembled WGS sequence"/>
</dbReference>
<protein>
    <submittedName>
        <fullName evidence="2">Uncharacterized protein</fullName>
    </submittedName>
</protein>
<comment type="caution">
    <text evidence="2">The sequence shown here is derived from an EMBL/GenBank/DDBJ whole genome shotgun (WGS) entry which is preliminary data.</text>
</comment>
<evidence type="ECO:0000313" key="3">
    <source>
        <dbReference type="Proteomes" id="UP001152658"/>
    </source>
</evidence>
<keyword evidence="1" id="KW-1133">Transmembrane helix</keyword>
<reference evidence="2" key="1">
    <citation type="submission" date="2022-06" db="EMBL/GenBank/DDBJ databases">
        <authorList>
            <person name="Goudenege D."/>
            <person name="Le Roux F."/>
        </authorList>
    </citation>
    <scope>NUCLEOTIDE SEQUENCE</scope>
    <source>
        <strain evidence="2">12-063</strain>
    </source>
</reference>
<keyword evidence="3" id="KW-1185">Reference proteome</keyword>
<sequence>MKNIAPNSAFCYRIVMNNIFITITLIDLMVEFNAALLVRIALWVRLIFLKNKK</sequence>
<dbReference type="EMBL" id="CALYLK010000136">
    <property type="protein sequence ID" value="CAH8233806.1"/>
    <property type="molecule type" value="Genomic_DNA"/>
</dbReference>
<accession>A0ABM9FRA7</accession>
<name>A0ABM9FRA7_9VIBR</name>
<organism evidence="2 3">
    <name type="scientific">Vibrio aestuarianus</name>
    <dbReference type="NCBI Taxonomy" id="28171"/>
    <lineage>
        <taxon>Bacteria</taxon>
        <taxon>Pseudomonadati</taxon>
        <taxon>Pseudomonadota</taxon>
        <taxon>Gammaproteobacteria</taxon>
        <taxon>Vibrionales</taxon>
        <taxon>Vibrionaceae</taxon>
        <taxon>Vibrio</taxon>
    </lineage>
</organism>
<evidence type="ECO:0000256" key="1">
    <source>
        <dbReference type="SAM" id="Phobius"/>
    </source>
</evidence>
<gene>
    <name evidence="2" type="ORF">VAE063_950191</name>
</gene>